<dbReference type="Pfam" id="PF02214">
    <property type="entry name" value="BTB_2"/>
    <property type="match status" value="1"/>
</dbReference>
<dbReference type="PANTHER" id="PTHR11145:SF8">
    <property type="entry name" value="RE57120P"/>
    <property type="match status" value="1"/>
</dbReference>
<dbReference type="PANTHER" id="PTHR11145">
    <property type="entry name" value="BTB/POZ DOMAIN-CONTAINING ADAPTER FOR CUL3-MEDIATED RHOA DEGRADATION PROTEIN FAMILY MEMBER"/>
    <property type="match status" value="1"/>
</dbReference>
<dbReference type="SMART" id="SM00225">
    <property type="entry name" value="BTB"/>
    <property type="match status" value="1"/>
</dbReference>
<name>A0AAU9WYS4_9CNID</name>
<dbReference type="EMBL" id="CALNXJ010000024">
    <property type="protein sequence ID" value="CAH3129826.1"/>
    <property type="molecule type" value="Genomic_DNA"/>
</dbReference>
<dbReference type="InterPro" id="IPR011333">
    <property type="entry name" value="SKP1/BTB/POZ_sf"/>
</dbReference>
<dbReference type="InterPro" id="IPR000210">
    <property type="entry name" value="BTB/POZ_dom"/>
</dbReference>
<dbReference type="SMART" id="SM00584">
    <property type="entry name" value="TLDc"/>
    <property type="match status" value="1"/>
</dbReference>
<dbReference type="InterPro" id="IPR045068">
    <property type="entry name" value="BACURD1-3"/>
</dbReference>
<evidence type="ECO:0000259" key="1">
    <source>
        <dbReference type="PROSITE" id="PS51886"/>
    </source>
</evidence>
<evidence type="ECO:0000313" key="2">
    <source>
        <dbReference type="EMBL" id="CAH3129826.1"/>
    </source>
</evidence>
<dbReference type="SUPFAM" id="SSF54695">
    <property type="entry name" value="POZ domain"/>
    <property type="match status" value="1"/>
</dbReference>
<dbReference type="PROSITE" id="PS51886">
    <property type="entry name" value="TLDC"/>
    <property type="match status" value="1"/>
</dbReference>
<reference evidence="2 3" key="1">
    <citation type="submission" date="2022-05" db="EMBL/GenBank/DDBJ databases">
        <authorList>
            <consortium name="Genoscope - CEA"/>
            <person name="William W."/>
        </authorList>
    </citation>
    <scope>NUCLEOTIDE SEQUENCE [LARGE SCALE GENOMIC DNA]</scope>
</reference>
<organism evidence="2 3">
    <name type="scientific">Pocillopora meandrina</name>
    <dbReference type="NCBI Taxonomy" id="46732"/>
    <lineage>
        <taxon>Eukaryota</taxon>
        <taxon>Metazoa</taxon>
        <taxon>Cnidaria</taxon>
        <taxon>Anthozoa</taxon>
        <taxon>Hexacorallia</taxon>
        <taxon>Scleractinia</taxon>
        <taxon>Astrocoeniina</taxon>
        <taxon>Pocilloporidae</taxon>
        <taxon>Pocillopora</taxon>
    </lineage>
</organism>
<dbReference type="AlphaFoldDB" id="A0AAU9WYS4"/>
<dbReference type="Gene3D" id="3.30.710.10">
    <property type="entry name" value="Potassium Channel Kv1.1, Chain A"/>
    <property type="match status" value="1"/>
</dbReference>
<gene>
    <name evidence="2" type="ORF">PMEA_00013693</name>
</gene>
<dbReference type="InterPro" id="IPR003131">
    <property type="entry name" value="T1-type_BTB"/>
</dbReference>
<evidence type="ECO:0000313" key="3">
    <source>
        <dbReference type="Proteomes" id="UP001159428"/>
    </source>
</evidence>
<dbReference type="Proteomes" id="UP001159428">
    <property type="component" value="Unassembled WGS sequence"/>
</dbReference>
<dbReference type="InterPro" id="IPR006571">
    <property type="entry name" value="TLDc_dom"/>
</dbReference>
<proteinExistence type="predicted"/>
<feature type="domain" description="TLDc" evidence="1">
    <location>
        <begin position="174"/>
        <end position="348"/>
    </location>
</feature>
<protein>
    <recommendedName>
        <fullName evidence="1">TLDc domain-containing protein</fullName>
    </recommendedName>
</protein>
<accession>A0AAU9WYS4</accession>
<sequence>MSSPRELEEVSELPSDEAFEEVNKYIKDVNDILKQEANKVYKEREAFDEVANKLEHVHFSKMLKLNVGGHLFSTSLSTMNKDPGSMLHAMFSGRFDTKPDEDGSYFIDRDGTHFRYILNYLRTGELIVPNDEIIRRELLAEAKFYQFEGMINELQPTPLADPIQTVIQPFKDSVILSSNQRKTLMNWLKNTPGVSNSDELLLYRASRDGWYSYNFHSCCDNKGPTVTVIESGDNIFGGFTEQSWESNGSNKSAENSFLFSLVNPSGLSPIKMPLKSGQERYAMYCHTGYGPTFGGENYHDLCIFNTPNCNNNFAYLNNAYQCPSGQNAETFLTRSETFRVTEMEVYRL</sequence>
<keyword evidence="3" id="KW-1185">Reference proteome</keyword>
<dbReference type="GO" id="GO:0051260">
    <property type="term" value="P:protein homooligomerization"/>
    <property type="evidence" value="ECO:0007669"/>
    <property type="project" value="InterPro"/>
</dbReference>
<comment type="caution">
    <text evidence="2">The sequence shown here is derived from an EMBL/GenBank/DDBJ whole genome shotgun (WGS) entry which is preliminary data.</text>
</comment>
<dbReference type="Pfam" id="PF07534">
    <property type="entry name" value="TLD"/>
    <property type="match status" value="1"/>
</dbReference>